<dbReference type="InterPro" id="IPR016163">
    <property type="entry name" value="Ald_DH_C"/>
</dbReference>
<evidence type="ECO:0000256" key="6">
    <source>
        <dbReference type="ARBA" id="ARBA00048142"/>
    </source>
</evidence>
<comment type="pathway">
    <text evidence="1 9">Amino-acid degradation; L-proline degradation into L-glutamate; L-glutamate from L-proline: step 2/2.</text>
</comment>
<dbReference type="FunFam" id="3.40.605.10:FF:000006">
    <property type="entry name" value="1-pyrroline-5-carboxylate dehydrogenase"/>
    <property type="match status" value="1"/>
</dbReference>
<name>A0A4S8YW76_AURPU</name>
<dbReference type="EC" id="1.2.1.88" evidence="9"/>
<dbReference type="AlphaFoldDB" id="A0A4S8YW76"/>
<dbReference type="Gene3D" id="3.40.605.10">
    <property type="entry name" value="Aldehyde Dehydrogenase, Chain A, domain 1"/>
    <property type="match status" value="1"/>
</dbReference>
<sequence>MNTWVVVQRLTLWKYLRDWEIRATDGHPTSGEIHVSISDFGQTPDNYRHISHSPPSSTIAMSKILRSNPLARNTRRAFPSGVAQRRLVSTAYKLPPSYNEPNLHYRTASPEREKLVTALSKLREQLPISVPTVKNGKEIASKDEQHTLMPSEIATQFAKYSPATKQDVEAAIAAALEAKQSWAETSFHDRAAIFLRAADLVSNKYRYELMAATMLGQGKNAWQAEIDAAAELADFYRFNVGFAEEIYTRQPTLHAQGQAGKTDWRPLEGFVYAVSPFNFTAIGGNLISGPALMGNVVLWKPSPGNIYSSYLVHKILLEAGLPPGVIQLVNGDAEMITDVVYEHREFAALNFTGSSDVFRELYARAGEGVRTKKYRDYPRMVAETSGKNFHIVHNTADIPNAVRHTIRASFEYAGQKCSACSRIYIPESRAEEFWKEMKDSLSPVKVGAPEDFGSFTGPVINDKAFKKITTAIDSANKDSQLEKIVGGTYDGSKGLFIEPTIYSAKTLDHPLFDQELFGPVLVAYVYPDAEYDALLEKIDTQGGGLALTGAIFASDQKVIRKTEDRLRYAAGNFYTNCKTTGAVIGQQSFGGARGSGTNDKAGSAGMLMRFVAPRTLKEEYHKLEDVLYPHNY</sequence>
<evidence type="ECO:0000256" key="3">
    <source>
        <dbReference type="ARBA" id="ARBA00023002"/>
    </source>
</evidence>
<keyword evidence="3 8" id="KW-0560">Oxidoreductase</keyword>
<dbReference type="SUPFAM" id="SSF53720">
    <property type="entry name" value="ALDH-like"/>
    <property type="match status" value="1"/>
</dbReference>
<protein>
    <recommendedName>
        <fullName evidence="9 10">Multifunctional fusion protein</fullName>
    </recommendedName>
    <domain>
        <recommendedName>
            <fullName evidence="10">Delta-1-pyrroline-5-carboxylate dehydrogenase</fullName>
            <shortName evidence="10">P5C dehydrogenase</shortName>
        </recommendedName>
        <alternativeName>
            <fullName evidence="9">L-glutamate gamma-semialdehyde dehydrogenase</fullName>
        </alternativeName>
    </domain>
    <domain>
        <recommendedName>
            <fullName evidence="9">L-glutamate gamma-semialdehyde dehydrogenase</fullName>
            <ecNumber evidence="9">1.2.1.88</ecNumber>
        </recommendedName>
    </domain>
</protein>
<dbReference type="GO" id="GO:0005759">
    <property type="term" value="C:mitochondrial matrix"/>
    <property type="evidence" value="ECO:0007669"/>
    <property type="project" value="TreeGrafter"/>
</dbReference>
<accession>A0A4S8YW76</accession>
<dbReference type="InterPro" id="IPR016160">
    <property type="entry name" value="Ald_DH_CS_CYS"/>
</dbReference>
<dbReference type="UniPathway" id="UPA00261">
    <property type="reaction ID" value="UER00374"/>
</dbReference>
<gene>
    <name evidence="12" type="ORF">D6D20_09090</name>
</gene>
<dbReference type="PROSITE" id="PS00070">
    <property type="entry name" value="ALDEHYDE_DEHYDR_CYS"/>
    <property type="match status" value="1"/>
</dbReference>
<organism evidence="12 13">
    <name type="scientific">Aureobasidium pullulans</name>
    <name type="common">Black yeast</name>
    <name type="synonym">Pullularia pullulans</name>
    <dbReference type="NCBI Taxonomy" id="5580"/>
    <lineage>
        <taxon>Eukaryota</taxon>
        <taxon>Fungi</taxon>
        <taxon>Dikarya</taxon>
        <taxon>Ascomycota</taxon>
        <taxon>Pezizomycotina</taxon>
        <taxon>Dothideomycetes</taxon>
        <taxon>Dothideomycetidae</taxon>
        <taxon>Dothideales</taxon>
        <taxon>Saccotheciaceae</taxon>
        <taxon>Aureobasidium</taxon>
    </lineage>
</organism>
<keyword evidence="4 9" id="KW-0520">NAD</keyword>
<reference evidence="12 13" key="1">
    <citation type="submission" date="2018-10" db="EMBL/GenBank/DDBJ databases">
        <title>Fifty Aureobasidium pullulans genomes reveal a recombining polyextremotolerant generalist.</title>
        <authorList>
            <person name="Gostincar C."/>
            <person name="Turk M."/>
            <person name="Zajc J."/>
            <person name="Gunde-Cimerman N."/>
        </authorList>
    </citation>
    <scope>NUCLEOTIDE SEQUENCE [LARGE SCALE GENOMIC DNA]</scope>
    <source>
        <strain evidence="12 13">EXF-10751</strain>
    </source>
</reference>
<dbReference type="InterPro" id="IPR016162">
    <property type="entry name" value="Ald_DH_N"/>
</dbReference>
<dbReference type="FunFam" id="3.40.309.10:FF:000005">
    <property type="entry name" value="1-pyrroline-5-carboxylate dehydrogenase 1"/>
    <property type="match status" value="1"/>
</dbReference>
<evidence type="ECO:0000256" key="8">
    <source>
        <dbReference type="RuleBase" id="RU003345"/>
    </source>
</evidence>
<evidence type="ECO:0000259" key="11">
    <source>
        <dbReference type="Pfam" id="PF00171"/>
    </source>
</evidence>
<dbReference type="InterPro" id="IPR050485">
    <property type="entry name" value="Proline_metab_enzyme"/>
</dbReference>
<evidence type="ECO:0000313" key="12">
    <source>
        <dbReference type="EMBL" id="THW55957.1"/>
    </source>
</evidence>
<dbReference type="PROSITE" id="PS00687">
    <property type="entry name" value="ALDEHYDE_DEHYDR_GLU"/>
    <property type="match status" value="1"/>
</dbReference>
<dbReference type="PANTHER" id="PTHR42862">
    <property type="entry name" value="DELTA-1-PYRROLINE-5-CARBOXYLATE DEHYDROGENASE 1, ISOFORM A-RELATED"/>
    <property type="match status" value="1"/>
</dbReference>
<dbReference type="NCBIfam" id="TIGR01236">
    <property type="entry name" value="D1pyr5carbox1"/>
    <property type="match status" value="1"/>
</dbReference>
<feature type="active site" evidence="7">
    <location>
        <position position="383"/>
    </location>
</feature>
<evidence type="ECO:0000256" key="10">
    <source>
        <dbReference type="RuleBase" id="RU366030"/>
    </source>
</evidence>
<feature type="domain" description="Aldehyde dehydrogenase" evidence="11">
    <location>
        <begin position="147"/>
        <end position="606"/>
    </location>
</feature>
<proteinExistence type="inferred from homology"/>
<dbReference type="GO" id="GO:0010133">
    <property type="term" value="P:L-proline catabolic process to L-glutamate"/>
    <property type="evidence" value="ECO:0007669"/>
    <property type="project" value="UniProtKB-UniRule"/>
</dbReference>
<dbReference type="EMBL" id="QZAN01000168">
    <property type="protein sequence ID" value="THW55957.1"/>
    <property type="molecule type" value="Genomic_DNA"/>
</dbReference>
<evidence type="ECO:0000256" key="5">
    <source>
        <dbReference type="ARBA" id="ARBA00023062"/>
    </source>
</evidence>
<dbReference type="Pfam" id="PF00171">
    <property type="entry name" value="Aldedh"/>
    <property type="match status" value="1"/>
</dbReference>
<evidence type="ECO:0000256" key="9">
    <source>
        <dbReference type="RuleBase" id="RU366016"/>
    </source>
</evidence>
<keyword evidence="5 9" id="KW-0642">Proline metabolism</keyword>
<comment type="similarity">
    <text evidence="2 8">Belongs to the aldehyde dehydrogenase family.</text>
</comment>
<dbReference type="Proteomes" id="UP000310421">
    <property type="component" value="Unassembled WGS sequence"/>
</dbReference>
<comment type="caution">
    <text evidence="12">The sequence shown here is derived from an EMBL/GenBank/DDBJ whole genome shotgun (WGS) entry which is preliminary data.</text>
</comment>
<comment type="catalytic activity">
    <reaction evidence="6 9">
        <text>L-glutamate 5-semialdehyde + NAD(+) + H2O = L-glutamate + NADH + 2 H(+)</text>
        <dbReference type="Rhea" id="RHEA:30235"/>
        <dbReference type="ChEBI" id="CHEBI:15377"/>
        <dbReference type="ChEBI" id="CHEBI:15378"/>
        <dbReference type="ChEBI" id="CHEBI:29985"/>
        <dbReference type="ChEBI" id="CHEBI:57540"/>
        <dbReference type="ChEBI" id="CHEBI:57945"/>
        <dbReference type="ChEBI" id="CHEBI:58066"/>
        <dbReference type="EC" id="1.2.1.88"/>
    </reaction>
</comment>
<evidence type="ECO:0000256" key="7">
    <source>
        <dbReference type="PROSITE-ProRule" id="PRU10007"/>
    </source>
</evidence>
<evidence type="ECO:0000256" key="4">
    <source>
        <dbReference type="ARBA" id="ARBA00023027"/>
    </source>
</evidence>
<dbReference type="PANTHER" id="PTHR42862:SF1">
    <property type="entry name" value="DELTA-1-PYRROLINE-5-CARBOXYLATE DEHYDROGENASE 2, ISOFORM A-RELATED"/>
    <property type="match status" value="1"/>
</dbReference>
<dbReference type="Gene3D" id="3.40.309.10">
    <property type="entry name" value="Aldehyde Dehydrogenase, Chain A, domain 2"/>
    <property type="match status" value="1"/>
</dbReference>
<dbReference type="InterPro" id="IPR029510">
    <property type="entry name" value="Ald_DH_CS_GLU"/>
</dbReference>
<dbReference type="InterPro" id="IPR016161">
    <property type="entry name" value="Ald_DH/histidinol_DH"/>
</dbReference>
<evidence type="ECO:0000256" key="2">
    <source>
        <dbReference type="ARBA" id="ARBA00009986"/>
    </source>
</evidence>
<dbReference type="InterPro" id="IPR015590">
    <property type="entry name" value="Aldehyde_DH_dom"/>
</dbReference>
<evidence type="ECO:0000256" key="1">
    <source>
        <dbReference type="ARBA" id="ARBA00004786"/>
    </source>
</evidence>
<dbReference type="GO" id="GO:0003842">
    <property type="term" value="F:L-glutamate gamma-semialdehyde dehydrogenase activity"/>
    <property type="evidence" value="ECO:0007669"/>
    <property type="project" value="UniProtKB-UniRule"/>
</dbReference>
<evidence type="ECO:0000313" key="13">
    <source>
        <dbReference type="Proteomes" id="UP000310421"/>
    </source>
</evidence>
<dbReference type="InterPro" id="IPR005931">
    <property type="entry name" value="P5CDH/ALDH4A1"/>
</dbReference>